<dbReference type="PROSITE" id="PS50994">
    <property type="entry name" value="INTEGRASE"/>
    <property type="match status" value="1"/>
</dbReference>
<dbReference type="InterPro" id="IPR001584">
    <property type="entry name" value="Integrase_cat-core"/>
</dbReference>
<name>A0AAF1A2A1_SOLVR</name>
<sequence length="188" mass="21093">MLSRLAVNSPNMVTKPFLVSTPVGNQVIVRRAYRNCLVTVYQKVTSVDLVELEMEENKELAKDVHRLARLGVCLTDMSDGGGGDGVLPYHGRLCIPNVGELRQHDFIWVIVDRVTKSTHFLDVKTTDLVEDYAKLYINEILRLHGVPVSIISDRGPQFTSHFWKLFQKGFGTQVNLSTPFPPQTNGQA</sequence>
<reference evidence="2" key="1">
    <citation type="submission" date="2023-08" db="EMBL/GenBank/DDBJ databases">
        <title>A de novo genome assembly of Solanum verrucosum Schlechtendal, a Mexican diploid species geographically isolated from the other diploid A-genome species in potato relatives.</title>
        <authorList>
            <person name="Hosaka K."/>
        </authorList>
    </citation>
    <scope>NUCLEOTIDE SEQUENCE</scope>
    <source>
        <tissue evidence="2">Young leaves</tissue>
    </source>
</reference>
<evidence type="ECO:0000313" key="3">
    <source>
        <dbReference type="Proteomes" id="UP001234989"/>
    </source>
</evidence>
<evidence type="ECO:0000259" key="1">
    <source>
        <dbReference type="PROSITE" id="PS50994"/>
    </source>
</evidence>
<proteinExistence type="predicted"/>
<dbReference type="Gene3D" id="3.30.420.10">
    <property type="entry name" value="Ribonuclease H-like superfamily/Ribonuclease H"/>
    <property type="match status" value="1"/>
</dbReference>
<dbReference type="PANTHER" id="PTHR35046:SF26">
    <property type="entry name" value="RNA-DIRECTED DNA POLYMERASE"/>
    <property type="match status" value="1"/>
</dbReference>
<dbReference type="Proteomes" id="UP001234989">
    <property type="component" value="Chromosome 12"/>
</dbReference>
<dbReference type="GO" id="GO:0015074">
    <property type="term" value="P:DNA integration"/>
    <property type="evidence" value="ECO:0007669"/>
    <property type="project" value="InterPro"/>
</dbReference>
<dbReference type="InterPro" id="IPR012337">
    <property type="entry name" value="RNaseH-like_sf"/>
</dbReference>
<organism evidence="2 3">
    <name type="scientific">Solanum verrucosum</name>
    <dbReference type="NCBI Taxonomy" id="315347"/>
    <lineage>
        <taxon>Eukaryota</taxon>
        <taxon>Viridiplantae</taxon>
        <taxon>Streptophyta</taxon>
        <taxon>Embryophyta</taxon>
        <taxon>Tracheophyta</taxon>
        <taxon>Spermatophyta</taxon>
        <taxon>Magnoliopsida</taxon>
        <taxon>eudicotyledons</taxon>
        <taxon>Gunneridae</taxon>
        <taxon>Pentapetalae</taxon>
        <taxon>asterids</taxon>
        <taxon>lamiids</taxon>
        <taxon>Solanales</taxon>
        <taxon>Solanaceae</taxon>
        <taxon>Solanoideae</taxon>
        <taxon>Solaneae</taxon>
        <taxon>Solanum</taxon>
    </lineage>
</organism>
<dbReference type="PANTHER" id="PTHR35046">
    <property type="entry name" value="ZINC KNUCKLE (CCHC-TYPE) FAMILY PROTEIN"/>
    <property type="match status" value="1"/>
</dbReference>
<dbReference type="InterPro" id="IPR036397">
    <property type="entry name" value="RNaseH_sf"/>
</dbReference>
<keyword evidence="3" id="KW-1185">Reference proteome</keyword>
<accession>A0AAF1A2A1</accession>
<dbReference type="AlphaFoldDB" id="A0AAF1A2A1"/>
<feature type="domain" description="Integrase catalytic" evidence="1">
    <location>
        <begin position="84"/>
        <end position="188"/>
    </location>
</feature>
<gene>
    <name evidence="2" type="ORF">MTR67_051290</name>
</gene>
<protein>
    <recommendedName>
        <fullName evidence="1">Integrase catalytic domain-containing protein</fullName>
    </recommendedName>
</protein>
<dbReference type="SUPFAM" id="SSF53098">
    <property type="entry name" value="Ribonuclease H-like"/>
    <property type="match status" value="1"/>
</dbReference>
<dbReference type="GO" id="GO:0003676">
    <property type="term" value="F:nucleic acid binding"/>
    <property type="evidence" value="ECO:0007669"/>
    <property type="project" value="InterPro"/>
</dbReference>
<evidence type="ECO:0000313" key="2">
    <source>
        <dbReference type="EMBL" id="WMV57905.1"/>
    </source>
</evidence>
<dbReference type="EMBL" id="CP133623">
    <property type="protein sequence ID" value="WMV57905.1"/>
    <property type="molecule type" value="Genomic_DNA"/>
</dbReference>